<reference evidence="3" key="1">
    <citation type="submission" date="2020-05" db="EMBL/GenBank/DDBJ databases">
        <title>Fertoebacter nigrum gen. nov., sp. nov., a new member of the family Rhodobacteraceae.</title>
        <authorList>
            <person name="Szuroczki S."/>
            <person name="Abbaszade G."/>
            <person name="Buni D."/>
            <person name="Schumann P."/>
            <person name="Toth E."/>
        </authorList>
    </citation>
    <scope>NUCLEOTIDE SEQUENCE</scope>
    <source>
        <strain evidence="3">RG-N-1a</strain>
    </source>
</reference>
<dbReference type="PANTHER" id="PTHR11820:SF112">
    <property type="entry name" value="FUMARYLACETOACETATE HYDROLASE FAMILY PROTEIN (AFU_ORTHOLOGUE AFUA_1G02370)-RELATED"/>
    <property type="match status" value="1"/>
</dbReference>
<dbReference type="EMBL" id="WHUT02000008">
    <property type="protein sequence ID" value="NUB45640.1"/>
    <property type="molecule type" value="Genomic_DNA"/>
</dbReference>
<evidence type="ECO:0000256" key="1">
    <source>
        <dbReference type="ARBA" id="ARBA00022723"/>
    </source>
</evidence>
<proteinExistence type="predicted"/>
<dbReference type="GO" id="GO:0016787">
    <property type="term" value="F:hydrolase activity"/>
    <property type="evidence" value="ECO:0007669"/>
    <property type="project" value="UniProtKB-KW"/>
</dbReference>
<keyword evidence="1" id="KW-0479">Metal-binding</keyword>
<accession>A0A8X8H220</accession>
<dbReference type="InterPro" id="IPR036663">
    <property type="entry name" value="Fumarylacetoacetase_C_sf"/>
</dbReference>
<keyword evidence="3" id="KW-0378">Hydrolase</keyword>
<name>A0A8X8H220_9RHOB</name>
<comment type="caution">
    <text evidence="3">The sequence shown here is derived from an EMBL/GenBank/DDBJ whole genome shotgun (WGS) entry which is preliminary data.</text>
</comment>
<dbReference type="AlphaFoldDB" id="A0A8X8H220"/>
<dbReference type="RefSeq" id="WP_152827375.1">
    <property type="nucleotide sequence ID" value="NZ_WHUT02000008.1"/>
</dbReference>
<dbReference type="Gene3D" id="3.90.850.10">
    <property type="entry name" value="Fumarylacetoacetase-like, C-terminal domain"/>
    <property type="match status" value="1"/>
</dbReference>
<gene>
    <name evidence="3" type="ORF">GEU84_014675</name>
</gene>
<organism evidence="3 4">
    <name type="scientific">Fertoeibacter niger</name>
    <dbReference type="NCBI Taxonomy" id="2656921"/>
    <lineage>
        <taxon>Bacteria</taxon>
        <taxon>Pseudomonadati</taxon>
        <taxon>Pseudomonadota</taxon>
        <taxon>Alphaproteobacteria</taxon>
        <taxon>Rhodobacterales</taxon>
        <taxon>Paracoccaceae</taxon>
        <taxon>Fertoeibacter</taxon>
    </lineage>
</organism>
<feature type="domain" description="Fumarylacetoacetase-like C-terminal" evidence="2">
    <location>
        <begin position="78"/>
        <end position="283"/>
    </location>
</feature>
<dbReference type="SUPFAM" id="SSF56529">
    <property type="entry name" value="FAH"/>
    <property type="match status" value="1"/>
</dbReference>
<protein>
    <submittedName>
        <fullName evidence="3">Fumarylacetoacetate hydrolase family protein</fullName>
    </submittedName>
</protein>
<dbReference type="InterPro" id="IPR011234">
    <property type="entry name" value="Fumarylacetoacetase-like_C"/>
</dbReference>
<dbReference type="Pfam" id="PF01557">
    <property type="entry name" value="FAA_hydrolase"/>
    <property type="match status" value="1"/>
</dbReference>
<keyword evidence="4" id="KW-1185">Reference proteome</keyword>
<dbReference type="GO" id="GO:0046872">
    <property type="term" value="F:metal ion binding"/>
    <property type="evidence" value="ECO:0007669"/>
    <property type="project" value="UniProtKB-KW"/>
</dbReference>
<evidence type="ECO:0000313" key="3">
    <source>
        <dbReference type="EMBL" id="NUB45640.1"/>
    </source>
</evidence>
<evidence type="ECO:0000259" key="2">
    <source>
        <dbReference type="Pfam" id="PF01557"/>
    </source>
</evidence>
<sequence length="283" mass="30450">MKICRYDEGKFGVVTPEGVVDVSSAFADLPRSSYPYPAHDVMIAGLAEIVTRIDISGKPVIPMDQVQLRLPLCNPGKLVAAPVNYARHLEEVRDQADLNHGNAAHMKQIREIGLFLKATSSLIGPDAPVVIGDGQRRNDHEIELAVVIGKTCKNVSSADALAHVAAYAIGLDMTVRGPEDRSFRKSLDSYSVIGPWLVTADEIPDPGALGFELTVNGVVRQKAHTRDLVLGVAELIEMASSWYTLHPGDILFTGTPEGVGEVKAGDTMVARMDGIGTMEVTVR</sequence>
<dbReference type="Proteomes" id="UP000484076">
    <property type="component" value="Unassembled WGS sequence"/>
</dbReference>
<evidence type="ECO:0000313" key="4">
    <source>
        <dbReference type="Proteomes" id="UP000484076"/>
    </source>
</evidence>
<dbReference type="PANTHER" id="PTHR11820">
    <property type="entry name" value="ACYLPYRUVASE"/>
    <property type="match status" value="1"/>
</dbReference>